<dbReference type="Gene3D" id="3.40.640.10">
    <property type="entry name" value="Type I PLP-dependent aspartate aminotransferase-like (Major domain)"/>
    <property type="match status" value="1"/>
</dbReference>
<dbReference type="GO" id="GO:0030170">
    <property type="term" value="F:pyridoxal phosphate binding"/>
    <property type="evidence" value="ECO:0007669"/>
    <property type="project" value="InterPro"/>
</dbReference>
<dbReference type="SUPFAM" id="SSF53383">
    <property type="entry name" value="PLP-dependent transferases"/>
    <property type="match status" value="1"/>
</dbReference>
<keyword evidence="2" id="KW-1133">Transmembrane helix</keyword>
<keyword evidence="2" id="KW-0472">Membrane</keyword>
<dbReference type="Proteomes" id="UP000095283">
    <property type="component" value="Unplaced"/>
</dbReference>
<protein>
    <submittedName>
        <fullName evidence="4">TLC domain-containing protein</fullName>
    </submittedName>
</protein>
<dbReference type="AlphaFoldDB" id="A0A1I7XUZ0"/>
<dbReference type="GO" id="GO:0019441">
    <property type="term" value="P:L-tryptophan catabolic process to kynurenine"/>
    <property type="evidence" value="ECO:0007669"/>
    <property type="project" value="TreeGrafter"/>
</dbReference>
<dbReference type="PANTHER" id="PTHR14084:SF0">
    <property type="entry name" value="KYNURENINASE"/>
    <property type="match status" value="1"/>
</dbReference>
<dbReference type="InterPro" id="IPR015421">
    <property type="entry name" value="PyrdxlP-dep_Trfase_major"/>
</dbReference>
<keyword evidence="2" id="KW-0812">Transmembrane</keyword>
<dbReference type="WBParaSite" id="Hba_21303">
    <property type="protein sequence ID" value="Hba_21303"/>
    <property type="gene ID" value="Hba_21303"/>
</dbReference>
<accession>A0A1I7XUZ0</accession>
<dbReference type="GO" id="GO:0030429">
    <property type="term" value="F:kynureninase activity"/>
    <property type="evidence" value="ECO:0007669"/>
    <property type="project" value="InterPro"/>
</dbReference>
<dbReference type="GO" id="GO:0005737">
    <property type="term" value="C:cytoplasm"/>
    <property type="evidence" value="ECO:0007669"/>
    <property type="project" value="InterPro"/>
</dbReference>
<dbReference type="GO" id="GO:0009435">
    <property type="term" value="P:NAD+ biosynthetic process"/>
    <property type="evidence" value="ECO:0007669"/>
    <property type="project" value="InterPro"/>
</dbReference>
<evidence type="ECO:0000256" key="1">
    <source>
        <dbReference type="ARBA" id="ARBA00022898"/>
    </source>
</evidence>
<name>A0A1I7XUZ0_HETBA</name>
<dbReference type="GO" id="GO:0043420">
    <property type="term" value="P:anthranilate metabolic process"/>
    <property type="evidence" value="ECO:0007669"/>
    <property type="project" value="TreeGrafter"/>
</dbReference>
<organism evidence="3 4">
    <name type="scientific">Heterorhabditis bacteriophora</name>
    <name type="common">Entomopathogenic nematode worm</name>
    <dbReference type="NCBI Taxonomy" id="37862"/>
    <lineage>
        <taxon>Eukaryota</taxon>
        <taxon>Metazoa</taxon>
        <taxon>Ecdysozoa</taxon>
        <taxon>Nematoda</taxon>
        <taxon>Chromadorea</taxon>
        <taxon>Rhabditida</taxon>
        <taxon>Rhabditina</taxon>
        <taxon>Rhabditomorpha</taxon>
        <taxon>Strongyloidea</taxon>
        <taxon>Heterorhabditidae</taxon>
        <taxon>Heterorhabditis</taxon>
    </lineage>
</organism>
<keyword evidence="3" id="KW-1185">Reference proteome</keyword>
<reference evidence="4" key="1">
    <citation type="submission" date="2016-11" db="UniProtKB">
        <authorList>
            <consortium name="WormBaseParasite"/>
        </authorList>
    </citation>
    <scope>IDENTIFICATION</scope>
</reference>
<dbReference type="PANTHER" id="PTHR14084">
    <property type="entry name" value="KYNURENINASE"/>
    <property type="match status" value="1"/>
</dbReference>
<dbReference type="InterPro" id="IPR010111">
    <property type="entry name" value="Kynureninase"/>
</dbReference>
<evidence type="ECO:0000313" key="4">
    <source>
        <dbReference type="WBParaSite" id="Hba_21303"/>
    </source>
</evidence>
<proteinExistence type="predicted"/>
<evidence type="ECO:0000256" key="2">
    <source>
        <dbReference type="SAM" id="Phobius"/>
    </source>
</evidence>
<evidence type="ECO:0000313" key="3">
    <source>
        <dbReference type="Proteomes" id="UP000095283"/>
    </source>
</evidence>
<dbReference type="InterPro" id="IPR015424">
    <property type="entry name" value="PyrdxlP-dep_Trfase"/>
</dbReference>
<sequence>MATYNLVREMLASKEILSLHLKTAFYKPTETRHKILLESRAFPSDHYAIESQLRLNGRTVEDSMVDFFQILLNVIYFMYLLFLFFQSYTLEFSGLYDFILFTSVRYFSLQGCLVGWDLAHAFVNVPLHLHWWDVDFACWCSYKYGCTGAGGLAGIFIHER</sequence>
<feature type="transmembrane region" description="Helical" evidence="2">
    <location>
        <begin position="67"/>
        <end position="85"/>
    </location>
</feature>
<keyword evidence="1" id="KW-0663">Pyridoxal phosphate</keyword>